<reference evidence="1" key="1">
    <citation type="journal article" date="2021" name="Proc. Natl. Acad. Sci. U.S.A.">
        <title>A Catalog of Tens of Thousands of Viruses from Human Metagenomes Reveals Hidden Associations with Chronic Diseases.</title>
        <authorList>
            <person name="Tisza M.J."/>
            <person name="Buck C.B."/>
        </authorList>
    </citation>
    <scope>NUCLEOTIDE SEQUENCE</scope>
    <source>
        <strain evidence="1">CtyWv1</strain>
    </source>
</reference>
<proteinExistence type="predicted"/>
<name>A0A8S5QX39_9CAUD</name>
<organism evidence="1">
    <name type="scientific">Myoviridae sp. ctyWv1</name>
    <dbReference type="NCBI Taxonomy" id="2826718"/>
    <lineage>
        <taxon>Viruses</taxon>
        <taxon>Duplodnaviria</taxon>
        <taxon>Heunggongvirae</taxon>
        <taxon>Uroviricota</taxon>
        <taxon>Caudoviricetes</taxon>
    </lineage>
</organism>
<dbReference type="PIRSF" id="PIRSF029202">
    <property type="entry name" value="UCP029202"/>
    <property type="match status" value="1"/>
</dbReference>
<dbReference type="EMBL" id="BK015755">
    <property type="protein sequence ID" value="DAE23530.1"/>
    <property type="molecule type" value="Genomic_DNA"/>
</dbReference>
<dbReference type="InterPro" id="IPR020049">
    <property type="entry name" value="Major_capsid-like"/>
</dbReference>
<sequence>MSKNYNPEMPSTGYDVADLAALKASNLMPALKEDRLCRFDSTDDASIFFARELDYIKSKSYDKIYPEFTALNKFPITHEVPEGAESMTYYSYERTGMAAIISNYATDLPRADVKGAPSTAFVKSLGASYGYSVQDMRASRMAGKSLDTRRADAARYAVDRTANIIAFAGDKKNNLVGVLSTDNNIPLYTLSEVTIDGQKYTDFKHKTAAQILDDINGMFAYQAKITKGVEHADTLMLPHSVYIDISTRQIPNTGYTVLRFLKENAPYLKEIVSAPELESDAEDTNPYNKGVMFLYTNSADKFSLEIPMPFYQYALQNRNLEVIVPCEERVAGCIIYYPLSALIAVGA</sequence>
<accession>A0A8S5QX39</accession>
<evidence type="ECO:0000313" key="1">
    <source>
        <dbReference type="EMBL" id="DAE23530.1"/>
    </source>
</evidence>
<protein>
    <submittedName>
        <fullName evidence="1">Major capsid protein</fullName>
    </submittedName>
</protein>
<dbReference type="Gene3D" id="3.30.2400.30">
    <property type="match status" value="1"/>
</dbReference>
<dbReference type="Pfam" id="PF09950">
    <property type="entry name" value="Major_capside"/>
    <property type="match status" value="1"/>
</dbReference>